<evidence type="ECO:0000256" key="4">
    <source>
        <dbReference type="ARBA" id="ARBA00022692"/>
    </source>
</evidence>
<accession>A0A9D2UFB9</accession>
<sequence>MSVTLVNNQHQGSQGASCSALKNYCAGAVALCLLALATAWVRCSLLDSTLIFNPADYGVYRGTGVAVLSGADFYSQNITGVYVPQGLPFVYTPFTALLLIPLVWLPEPLGIGVWTFLNCLALGILLLLSLIYVRPHLTGVRLAAALSVTYLFALPLNVVAQHLIFGQINLLLVSLCLIDMVRPQTRYLPRGVLIGLAAGIKLTPALFILFFWVSGRLRPALTATATALATVVLGFLLLPEPSSTYFGSKLSGLENVVDLGTNFATSGNSSLQGVAERWVGTHSLLLLAPLLLAIVAIAFSQAHRELACGDGFAAAAVLGCATCLLSPVSWLHHWVWVIPTLAVLVTRGRAARALAIIWALACLAQLTDLGDLAAHAGWPVIPVEIMRSSLVLLALLAMVVLYLPPQRKAHRDQLPARHRRPAL</sequence>
<feature type="transmembrane region" description="Helical" evidence="8">
    <location>
        <begin position="312"/>
        <end position="338"/>
    </location>
</feature>
<keyword evidence="3" id="KW-0808">Transferase</keyword>
<comment type="similarity">
    <text evidence="7">Belongs to the glycosyltransferase 87 family.</text>
</comment>
<feature type="transmembrane region" description="Helical" evidence="8">
    <location>
        <begin position="219"/>
        <end position="238"/>
    </location>
</feature>
<keyword evidence="4 8" id="KW-0812">Transmembrane</keyword>
<dbReference type="GO" id="GO:0005886">
    <property type="term" value="C:plasma membrane"/>
    <property type="evidence" value="ECO:0007669"/>
    <property type="project" value="UniProtKB-SubCell"/>
</dbReference>
<evidence type="ECO:0000256" key="3">
    <source>
        <dbReference type="ARBA" id="ARBA00022679"/>
    </source>
</evidence>
<keyword evidence="6 8" id="KW-0472">Membrane</keyword>
<feature type="transmembrane region" description="Helical" evidence="8">
    <location>
        <begin position="21"/>
        <end position="41"/>
    </location>
</feature>
<evidence type="ECO:0000256" key="8">
    <source>
        <dbReference type="SAM" id="Phobius"/>
    </source>
</evidence>
<protein>
    <submittedName>
        <fullName evidence="9">DUF2029 domain-containing protein</fullName>
    </submittedName>
</protein>
<keyword evidence="2" id="KW-1003">Cell membrane</keyword>
<evidence type="ECO:0000256" key="5">
    <source>
        <dbReference type="ARBA" id="ARBA00022989"/>
    </source>
</evidence>
<reference evidence="9" key="2">
    <citation type="submission" date="2021-04" db="EMBL/GenBank/DDBJ databases">
        <authorList>
            <person name="Gilroy R."/>
        </authorList>
    </citation>
    <scope>NUCLEOTIDE SEQUENCE</scope>
    <source>
        <strain evidence="9">ChiHjej10B9-4811</strain>
    </source>
</reference>
<feature type="transmembrane region" description="Helical" evidence="8">
    <location>
        <begin position="111"/>
        <end position="133"/>
    </location>
</feature>
<evidence type="ECO:0000256" key="1">
    <source>
        <dbReference type="ARBA" id="ARBA00004651"/>
    </source>
</evidence>
<dbReference type="Pfam" id="PF09594">
    <property type="entry name" value="GT87"/>
    <property type="match status" value="1"/>
</dbReference>
<comment type="subcellular location">
    <subcellularLocation>
        <location evidence="1">Cell membrane</location>
        <topology evidence="1">Multi-pass membrane protein</topology>
    </subcellularLocation>
</comment>
<feature type="transmembrane region" description="Helical" evidence="8">
    <location>
        <begin position="386"/>
        <end position="403"/>
    </location>
</feature>
<feature type="transmembrane region" description="Helical" evidence="8">
    <location>
        <begin position="350"/>
        <end position="366"/>
    </location>
</feature>
<feature type="transmembrane region" description="Helical" evidence="8">
    <location>
        <begin position="278"/>
        <end position="300"/>
    </location>
</feature>
<dbReference type="AlphaFoldDB" id="A0A9D2UFB9"/>
<feature type="transmembrane region" description="Helical" evidence="8">
    <location>
        <begin position="57"/>
        <end position="74"/>
    </location>
</feature>
<proteinExistence type="inferred from homology"/>
<feature type="transmembrane region" description="Helical" evidence="8">
    <location>
        <begin position="193"/>
        <end position="213"/>
    </location>
</feature>
<dbReference type="InterPro" id="IPR018584">
    <property type="entry name" value="GT87"/>
</dbReference>
<feature type="transmembrane region" description="Helical" evidence="8">
    <location>
        <begin position="86"/>
        <end position="105"/>
    </location>
</feature>
<gene>
    <name evidence="9" type="ORF">H9908_05425</name>
</gene>
<evidence type="ECO:0000313" key="10">
    <source>
        <dbReference type="Proteomes" id="UP000823908"/>
    </source>
</evidence>
<reference evidence="9" key="1">
    <citation type="journal article" date="2021" name="PeerJ">
        <title>Extensive microbial diversity within the chicken gut microbiome revealed by metagenomics and culture.</title>
        <authorList>
            <person name="Gilroy R."/>
            <person name="Ravi A."/>
            <person name="Getino M."/>
            <person name="Pursley I."/>
            <person name="Horton D.L."/>
            <person name="Alikhan N.F."/>
            <person name="Baker D."/>
            <person name="Gharbi K."/>
            <person name="Hall N."/>
            <person name="Watson M."/>
            <person name="Adriaenssens E.M."/>
            <person name="Foster-Nyarko E."/>
            <person name="Jarju S."/>
            <person name="Secka A."/>
            <person name="Antonio M."/>
            <person name="Oren A."/>
            <person name="Chaudhuri R.R."/>
            <person name="La Ragione R."/>
            <person name="Hildebrand F."/>
            <person name="Pallen M.J."/>
        </authorList>
    </citation>
    <scope>NUCLEOTIDE SEQUENCE</scope>
    <source>
        <strain evidence="9">ChiHjej10B9-4811</strain>
    </source>
</reference>
<name>A0A9D2UFB9_9MICC</name>
<evidence type="ECO:0000256" key="2">
    <source>
        <dbReference type="ARBA" id="ARBA00022475"/>
    </source>
</evidence>
<keyword evidence="5 8" id="KW-1133">Transmembrane helix</keyword>
<feature type="transmembrane region" description="Helical" evidence="8">
    <location>
        <begin position="140"/>
        <end position="158"/>
    </location>
</feature>
<evidence type="ECO:0000256" key="6">
    <source>
        <dbReference type="ARBA" id="ARBA00023136"/>
    </source>
</evidence>
<evidence type="ECO:0000256" key="7">
    <source>
        <dbReference type="ARBA" id="ARBA00024033"/>
    </source>
</evidence>
<organism evidence="9 10">
    <name type="scientific">Candidatus Rothia avistercoris</name>
    <dbReference type="NCBI Taxonomy" id="2840479"/>
    <lineage>
        <taxon>Bacteria</taxon>
        <taxon>Bacillati</taxon>
        <taxon>Actinomycetota</taxon>
        <taxon>Actinomycetes</taxon>
        <taxon>Micrococcales</taxon>
        <taxon>Micrococcaceae</taxon>
        <taxon>Rothia</taxon>
    </lineage>
</organism>
<dbReference type="Proteomes" id="UP000823908">
    <property type="component" value="Unassembled WGS sequence"/>
</dbReference>
<dbReference type="GO" id="GO:0016758">
    <property type="term" value="F:hexosyltransferase activity"/>
    <property type="evidence" value="ECO:0007669"/>
    <property type="project" value="InterPro"/>
</dbReference>
<evidence type="ECO:0000313" key="9">
    <source>
        <dbReference type="EMBL" id="HJD51288.1"/>
    </source>
</evidence>
<feature type="transmembrane region" description="Helical" evidence="8">
    <location>
        <begin position="164"/>
        <end position="181"/>
    </location>
</feature>
<dbReference type="EMBL" id="DWUS01000122">
    <property type="protein sequence ID" value="HJD51288.1"/>
    <property type="molecule type" value="Genomic_DNA"/>
</dbReference>
<comment type="caution">
    <text evidence="9">The sequence shown here is derived from an EMBL/GenBank/DDBJ whole genome shotgun (WGS) entry which is preliminary data.</text>
</comment>